<name>E0PCH4_STREI</name>
<dbReference type="GeneID" id="69255263"/>
<dbReference type="AlphaFoldDB" id="E0PCH4"/>
<sequence>MYSELTNVVTTNAAEAAARSYCNEWIGLDIAIKAIGMLLSMTIFSQAMMWVVLFYRCYHRRLKVN</sequence>
<keyword evidence="1" id="KW-0472">Membrane</keyword>
<accession>E0PCH4</accession>
<comment type="caution">
    <text evidence="2">The sequence shown here is derived from an EMBL/GenBank/DDBJ whole genome shotgun (WGS) entry which is preliminary data.</text>
</comment>
<dbReference type="RefSeq" id="WP_003063895.1">
    <property type="nucleotide sequence ID" value="NZ_GL397128.1"/>
</dbReference>
<keyword evidence="1" id="KW-1133">Transmembrane helix</keyword>
<evidence type="ECO:0000313" key="2">
    <source>
        <dbReference type="EMBL" id="EFM27915.1"/>
    </source>
</evidence>
<proteinExistence type="predicted"/>
<keyword evidence="3" id="KW-1185">Reference proteome</keyword>
<organism evidence="2 3">
    <name type="scientific">Streptococcus equinus ATCC 700338</name>
    <dbReference type="NCBI Taxonomy" id="864569"/>
    <lineage>
        <taxon>Bacteria</taxon>
        <taxon>Bacillati</taxon>
        <taxon>Bacillota</taxon>
        <taxon>Bacilli</taxon>
        <taxon>Lactobacillales</taxon>
        <taxon>Streptococcaceae</taxon>
        <taxon>Streptococcus</taxon>
    </lineage>
</organism>
<dbReference type="HOGENOM" id="CLU_2847909_0_0_9"/>
<dbReference type="EMBL" id="AEEL01000010">
    <property type="protein sequence ID" value="EFM27915.1"/>
    <property type="molecule type" value="Genomic_DNA"/>
</dbReference>
<keyword evidence="1" id="KW-0812">Transmembrane</keyword>
<feature type="transmembrane region" description="Helical" evidence="1">
    <location>
        <begin position="30"/>
        <end position="55"/>
    </location>
</feature>
<protein>
    <submittedName>
        <fullName evidence="2">Uncharacterized protein</fullName>
    </submittedName>
</protein>
<gene>
    <name evidence="2" type="ORF">HMPREF9319_0547</name>
</gene>
<evidence type="ECO:0000313" key="3">
    <source>
        <dbReference type="Proteomes" id="UP000004290"/>
    </source>
</evidence>
<evidence type="ECO:0000256" key="1">
    <source>
        <dbReference type="SAM" id="Phobius"/>
    </source>
</evidence>
<dbReference type="Proteomes" id="UP000004290">
    <property type="component" value="Unassembled WGS sequence"/>
</dbReference>
<reference evidence="2 3" key="1">
    <citation type="submission" date="2010-07" db="EMBL/GenBank/DDBJ databases">
        <authorList>
            <person name="Muzny D."/>
            <person name="Qin X."/>
            <person name="Deng J."/>
            <person name="Jiang H."/>
            <person name="Liu Y."/>
            <person name="Qu J."/>
            <person name="Song X.-Z."/>
            <person name="Zhang L."/>
            <person name="Thornton R."/>
            <person name="Coyle M."/>
            <person name="Francisco L."/>
            <person name="Jackson L."/>
            <person name="Javaid M."/>
            <person name="Korchina V."/>
            <person name="Kovar C."/>
            <person name="Mata R."/>
            <person name="Mathew T."/>
            <person name="Ngo R."/>
            <person name="Nguyen L."/>
            <person name="Nguyen N."/>
            <person name="Okwuonu G."/>
            <person name="Ongeri F."/>
            <person name="Pham C."/>
            <person name="Simmons D."/>
            <person name="Wilczek-Boney K."/>
            <person name="Hale W."/>
            <person name="Jakkamsetti A."/>
            <person name="Pham P."/>
            <person name="Ruth R."/>
            <person name="San Lucas F."/>
            <person name="Warren J."/>
            <person name="Zhang J."/>
            <person name="Zhao Z."/>
            <person name="Zhou C."/>
            <person name="Zhu D."/>
            <person name="Lee S."/>
            <person name="Bess C."/>
            <person name="Blankenburg K."/>
            <person name="Forbes L."/>
            <person name="Fu Q."/>
            <person name="Gubbala S."/>
            <person name="Hirani K."/>
            <person name="Jayaseelan J.C."/>
            <person name="Lara F."/>
            <person name="Munidasa M."/>
            <person name="Palculict T."/>
            <person name="Patil S."/>
            <person name="Pu L.-L."/>
            <person name="Saada N."/>
            <person name="Tang L."/>
            <person name="Weissenberger G."/>
            <person name="Zhu Y."/>
            <person name="Hemphill L."/>
            <person name="Shang Y."/>
            <person name="Youmans B."/>
            <person name="Ayvaz T."/>
            <person name="Ross M."/>
            <person name="Santibanez J."/>
            <person name="Aqrawi P."/>
            <person name="Gross S."/>
            <person name="Joshi V."/>
            <person name="Fowler G."/>
            <person name="Nazareth L."/>
            <person name="Reid J."/>
            <person name="Worley K."/>
            <person name="Petrosino J."/>
            <person name="Highlander S."/>
            <person name="Gibbs R."/>
        </authorList>
    </citation>
    <scope>NUCLEOTIDE SEQUENCE [LARGE SCALE GENOMIC DNA]</scope>
    <source>
        <strain evidence="2 3">ATCC 700338</strain>
    </source>
</reference>